<feature type="transmembrane region" description="Helical" evidence="1">
    <location>
        <begin position="270"/>
        <end position="289"/>
    </location>
</feature>
<dbReference type="AlphaFoldDB" id="A0A2M6YPQ6"/>
<dbReference type="SUPFAM" id="SSF101898">
    <property type="entry name" value="NHL repeat"/>
    <property type="match status" value="1"/>
</dbReference>
<dbReference type="Proteomes" id="UP000229559">
    <property type="component" value="Unassembled WGS sequence"/>
</dbReference>
<reference evidence="3" key="1">
    <citation type="submission" date="2017-09" db="EMBL/GenBank/DDBJ databases">
        <title>Depth-based differentiation of microbial function through sediment-hosted aquifers and enrichment of novel symbionts in the deep terrestrial subsurface.</title>
        <authorList>
            <person name="Probst A.J."/>
            <person name="Ladd B."/>
            <person name="Jarett J.K."/>
            <person name="Geller-Mcgrath D.E."/>
            <person name="Sieber C.M.K."/>
            <person name="Emerson J.B."/>
            <person name="Anantharaman K."/>
            <person name="Thomas B.C."/>
            <person name="Malmstrom R."/>
            <person name="Stieglmeier M."/>
            <person name="Klingl A."/>
            <person name="Woyke T."/>
            <person name="Ryan C.M."/>
            <person name="Banfield J.F."/>
        </authorList>
    </citation>
    <scope>NUCLEOTIDE SEQUENCE [LARGE SCALE GENOMIC DNA]</scope>
</reference>
<evidence type="ECO:0000256" key="1">
    <source>
        <dbReference type="SAM" id="Phobius"/>
    </source>
</evidence>
<protein>
    <recommendedName>
        <fullName evidence="4">PPM-type phosphatase domain-containing protein</fullName>
    </recommendedName>
</protein>
<evidence type="ECO:0008006" key="4">
    <source>
        <dbReference type="Google" id="ProtNLM"/>
    </source>
</evidence>
<name>A0A2M6YPQ6_9BACT</name>
<keyword evidence="1" id="KW-0812">Transmembrane</keyword>
<organism evidence="2 3">
    <name type="scientific">Candidatus Shapirobacteria bacterium CG07_land_8_20_14_0_80_39_12</name>
    <dbReference type="NCBI Taxonomy" id="1974480"/>
    <lineage>
        <taxon>Bacteria</taxon>
        <taxon>Candidatus Shapironibacteriota</taxon>
    </lineage>
</organism>
<accession>A0A2M6YPQ6</accession>
<dbReference type="Gene3D" id="2.120.10.30">
    <property type="entry name" value="TolB, C-terminal domain"/>
    <property type="match status" value="1"/>
</dbReference>
<sequence>MENFSLRFAKIVGTPTGKSGSWVHTFSPTDEQKLSQRGHLLAVIGLDNFTGEGDLAVIGKEIISRLQEEYYGGLINKPFAQLKNAVNKVSQEINEGGDLSLNLGVVIILGNLLYAVMNHGSQLRLFRQGQLQTIFSGEETGSGYLKNEDVLLLGTEEFFRLVNQEIIQSALISSSPEEVVEILAPVIHGQADGSSAAIVSKISPKEKVISTEAPSVVESSVTTEKRSFELGKKLKEKIIALIVSVDDRLKKRLIYLRNNKEKNFRSQKTLFTVALILLVILGVSVFFGMKQRRGSDLTGQAAVLLNQAQAKREEGEALKTLNPVKSQQFLAEAQNLVKEIEALGGQSEDFLKFKEELNRLLVGSLREHELEGQPFFDLELIKAGAEGKDLLLTEEQLIVLDEKQTAVYEIGLTGQKSTILFGGEKIQGAEIITQAGDNLYVLVSEGLLRGGKLPEIKVKKDETWGEIVDIEGFTGSLYLLDSQGEIWKYPAIEGGFGEKQKWLQQKADFSSAVSLAIDGSLWVLTQDGQILKFLQGQKDSFALSGLNKPFFEPRALFTDFDSQNLYVLDKGNARIVVLSKNGEYQAEYHWSELNQAQDLVVIEAEKKIFCLLGNKIYLMEMP</sequence>
<comment type="caution">
    <text evidence="2">The sequence shown here is derived from an EMBL/GenBank/DDBJ whole genome shotgun (WGS) entry which is preliminary data.</text>
</comment>
<evidence type="ECO:0000313" key="3">
    <source>
        <dbReference type="Proteomes" id="UP000229559"/>
    </source>
</evidence>
<keyword evidence="1" id="KW-0472">Membrane</keyword>
<dbReference type="EMBL" id="PEXA01000052">
    <property type="protein sequence ID" value="PIU33097.1"/>
    <property type="molecule type" value="Genomic_DNA"/>
</dbReference>
<evidence type="ECO:0000313" key="2">
    <source>
        <dbReference type="EMBL" id="PIU33097.1"/>
    </source>
</evidence>
<dbReference type="InterPro" id="IPR011042">
    <property type="entry name" value="6-blade_b-propeller_TolB-like"/>
</dbReference>
<proteinExistence type="predicted"/>
<gene>
    <name evidence="2" type="ORF">COT04_01885</name>
</gene>
<keyword evidence="1" id="KW-1133">Transmembrane helix</keyword>